<dbReference type="STRING" id="407821.A0A087TWJ5"/>
<dbReference type="SMART" id="SM00046">
    <property type="entry name" value="DAGKc"/>
    <property type="match status" value="1"/>
</dbReference>
<evidence type="ECO:0000256" key="8">
    <source>
        <dbReference type="ARBA" id="ARBA00022777"/>
    </source>
</evidence>
<protein>
    <recommendedName>
        <fullName evidence="24">Acylglycerol kinase, mitochondrial</fullName>
        <ecNumber evidence="5">2.7.1.107</ecNumber>
        <ecNumber evidence="22">2.7.1.138</ecNumber>
        <ecNumber evidence="23">2.7.1.94</ecNumber>
    </recommendedName>
    <alternativeName>
        <fullName evidence="25">Multiple substrate lipid kinase</fullName>
    </alternativeName>
</protein>
<dbReference type="GO" id="GO:0046513">
    <property type="term" value="P:ceramide biosynthetic process"/>
    <property type="evidence" value="ECO:0007669"/>
    <property type="project" value="TreeGrafter"/>
</dbReference>
<comment type="catalytic activity">
    <reaction evidence="16">
        <text>1-(5Z,8Z,11Z,14Z-eicosatetraenoyl)-sn-glycerol + ATP = 1-(5Z,8Z,11Z,14Z-eicosatetraenoyl)-sn-glycero-3-phosphate + ADP + H(+)</text>
        <dbReference type="Rhea" id="RHEA:43328"/>
        <dbReference type="ChEBI" id="CHEBI:15378"/>
        <dbReference type="ChEBI" id="CHEBI:30616"/>
        <dbReference type="ChEBI" id="CHEBI:34071"/>
        <dbReference type="ChEBI" id="CHEBI:74938"/>
        <dbReference type="ChEBI" id="CHEBI:456216"/>
    </reaction>
    <physiologicalReaction direction="left-to-right" evidence="16">
        <dbReference type="Rhea" id="RHEA:43329"/>
    </physiologicalReaction>
</comment>
<evidence type="ECO:0000256" key="16">
    <source>
        <dbReference type="ARBA" id="ARBA00024483"/>
    </source>
</evidence>
<comment type="catalytic activity">
    <reaction evidence="28">
        <text>a monoacylglycerol + ATP = a monoacyl-sn-glycero-3-phosphate + ADP + H(+)</text>
        <dbReference type="Rhea" id="RHEA:19293"/>
        <dbReference type="ChEBI" id="CHEBI:15378"/>
        <dbReference type="ChEBI" id="CHEBI:17408"/>
        <dbReference type="ChEBI" id="CHEBI:30616"/>
        <dbReference type="ChEBI" id="CHEBI:77589"/>
        <dbReference type="ChEBI" id="CHEBI:456216"/>
        <dbReference type="EC" id="2.7.1.94"/>
    </reaction>
    <physiologicalReaction direction="left-to-right" evidence="28">
        <dbReference type="Rhea" id="RHEA:19294"/>
    </physiologicalReaction>
</comment>
<organism evidence="31 32">
    <name type="scientific">Stegodyphus mimosarum</name>
    <name type="common">African social velvet spider</name>
    <dbReference type="NCBI Taxonomy" id="407821"/>
    <lineage>
        <taxon>Eukaryota</taxon>
        <taxon>Metazoa</taxon>
        <taxon>Ecdysozoa</taxon>
        <taxon>Arthropoda</taxon>
        <taxon>Chelicerata</taxon>
        <taxon>Arachnida</taxon>
        <taxon>Araneae</taxon>
        <taxon>Araneomorphae</taxon>
        <taxon>Entelegynae</taxon>
        <taxon>Eresoidea</taxon>
        <taxon>Eresidae</taxon>
        <taxon>Stegodyphus</taxon>
    </lineage>
</organism>
<comment type="catalytic activity">
    <reaction evidence="29">
        <text>N-(hexanoyl)sphing-4-enine + ATP = N-hexanoylsphing-4-enine 1-phosphate + ADP + H(+)</text>
        <dbReference type="Rhea" id="RHEA:43312"/>
        <dbReference type="ChEBI" id="CHEBI:15378"/>
        <dbReference type="ChEBI" id="CHEBI:30616"/>
        <dbReference type="ChEBI" id="CHEBI:63867"/>
        <dbReference type="ChEBI" id="CHEBI:82959"/>
        <dbReference type="ChEBI" id="CHEBI:456216"/>
    </reaction>
    <physiologicalReaction direction="left-to-right" evidence="29">
        <dbReference type="Rhea" id="RHEA:43313"/>
    </physiologicalReaction>
</comment>
<dbReference type="Pfam" id="PF00781">
    <property type="entry name" value="DAGK_cat"/>
    <property type="match status" value="1"/>
</dbReference>
<evidence type="ECO:0000256" key="4">
    <source>
        <dbReference type="ARBA" id="ARBA00005175"/>
    </source>
</evidence>
<evidence type="ECO:0000256" key="15">
    <source>
        <dbReference type="ARBA" id="ARBA00023411"/>
    </source>
</evidence>
<evidence type="ECO:0000256" key="23">
    <source>
        <dbReference type="ARBA" id="ARBA00026098"/>
    </source>
</evidence>
<comment type="similarity">
    <text evidence="21">Belongs to the AGK family.</text>
</comment>
<dbReference type="GO" id="GO:0046486">
    <property type="term" value="P:glycerolipid metabolic process"/>
    <property type="evidence" value="ECO:0007669"/>
    <property type="project" value="UniProtKB-UniPathway"/>
</dbReference>
<evidence type="ECO:0000256" key="27">
    <source>
        <dbReference type="ARBA" id="ARBA00048034"/>
    </source>
</evidence>
<dbReference type="EC" id="2.7.1.107" evidence="5"/>
<comment type="subcellular location">
    <subcellularLocation>
        <location evidence="3">Mitochondrion inner membrane</location>
        <topology evidence="3">Peripheral membrane protein</topology>
    </subcellularLocation>
    <subcellularLocation>
        <location evidence="2">Mitochondrion intermembrane space</location>
    </subcellularLocation>
</comment>
<evidence type="ECO:0000256" key="19">
    <source>
        <dbReference type="ARBA" id="ARBA00024556"/>
    </source>
</evidence>
<evidence type="ECO:0000256" key="13">
    <source>
        <dbReference type="ARBA" id="ARBA00023136"/>
    </source>
</evidence>
<evidence type="ECO:0000256" key="29">
    <source>
        <dbReference type="ARBA" id="ARBA00048876"/>
    </source>
</evidence>
<dbReference type="Gene3D" id="3.40.50.10330">
    <property type="entry name" value="Probable inorganic polyphosphate/atp-NAD kinase, domain 1"/>
    <property type="match status" value="1"/>
</dbReference>
<evidence type="ECO:0000256" key="20">
    <source>
        <dbReference type="ARBA" id="ARBA00024636"/>
    </source>
</evidence>
<feature type="domain" description="DAGKc" evidence="30">
    <location>
        <begin position="61"/>
        <end position="202"/>
    </location>
</feature>
<dbReference type="EC" id="2.7.1.94" evidence="23"/>
<dbReference type="InterPro" id="IPR016064">
    <property type="entry name" value="NAD/diacylglycerol_kinase_sf"/>
</dbReference>
<evidence type="ECO:0000259" key="30">
    <source>
        <dbReference type="PROSITE" id="PS50146"/>
    </source>
</evidence>
<dbReference type="InterPro" id="IPR001206">
    <property type="entry name" value="Diacylglycerol_kinase_cat_dom"/>
</dbReference>
<keyword evidence="9" id="KW-0999">Mitochondrion inner membrane</keyword>
<keyword evidence="8 31" id="KW-0418">Kinase</keyword>
<evidence type="ECO:0000256" key="11">
    <source>
        <dbReference type="ARBA" id="ARBA00023098"/>
    </source>
</evidence>
<evidence type="ECO:0000256" key="1">
    <source>
        <dbReference type="ARBA" id="ARBA00001946"/>
    </source>
</evidence>
<evidence type="ECO:0000256" key="10">
    <source>
        <dbReference type="ARBA" id="ARBA00022840"/>
    </source>
</evidence>
<keyword evidence="12" id="KW-0496">Mitochondrion</keyword>
<evidence type="ECO:0000256" key="3">
    <source>
        <dbReference type="ARBA" id="ARBA00004637"/>
    </source>
</evidence>
<evidence type="ECO:0000256" key="9">
    <source>
        <dbReference type="ARBA" id="ARBA00022792"/>
    </source>
</evidence>
<comment type="catalytic activity">
    <reaction evidence="17">
        <text>1-(9Z-octadecenoyl)-sn-glycerol + ATP = 1-(9Z-octadecenoyl)-sn-glycero-3-phosphate + ADP + H(+)</text>
        <dbReference type="Rhea" id="RHEA:41079"/>
        <dbReference type="ChEBI" id="CHEBI:15378"/>
        <dbReference type="ChEBI" id="CHEBI:30616"/>
        <dbReference type="ChEBI" id="CHEBI:74544"/>
        <dbReference type="ChEBI" id="CHEBI:75757"/>
        <dbReference type="ChEBI" id="CHEBI:456216"/>
    </reaction>
    <physiologicalReaction direction="left-to-right" evidence="17">
        <dbReference type="Rhea" id="RHEA:41080"/>
    </physiologicalReaction>
</comment>
<proteinExistence type="inferred from homology"/>
<evidence type="ECO:0000256" key="7">
    <source>
        <dbReference type="ARBA" id="ARBA00022741"/>
    </source>
</evidence>
<dbReference type="GO" id="GO:0001729">
    <property type="term" value="F:ceramide kinase activity"/>
    <property type="evidence" value="ECO:0007669"/>
    <property type="project" value="UniProtKB-EC"/>
</dbReference>
<keyword evidence="32" id="KW-1185">Reference proteome</keyword>
<comment type="catalytic activity">
    <reaction evidence="14">
        <text>1,2-di-(9Z-octadecenoyl)-sn-glycerol + ATP = 1,2-di-(9Z-octadecenoyl)-sn-glycero-3-phosphate + ADP + H(+)</text>
        <dbReference type="Rhea" id="RHEA:40327"/>
        <dbReference type="ChEBI" id="CHEBI:15378"/>
        <dbReference type="ChEBI" id="CHEBI:30616"/>
        <dbReference type="ChEBI" id="CHEBI:52333"/>
        <dbReference type="ChEBI" id="CHEBI:74546"/>
        <dbReference type="ChEBI" id="CHEBI:456216"/>
    </reaction>
    <physiologicalReaction direction="left-to-right" evidence="14">
        <dbReference type="Rhea" id="RHEA:40328"/>
    </physiologicalReaction>
</comment>
<comment type="cofactor">
    <cofactor evidence="1">
        <name>Mg(2+)</name>
        <dbReference type="ChEBI" id="CHEBI:18420"/>
    </cofactor>
</comment>
<sequence>MSSIVKFAKVLRRNWKKSTFFFGVLAYGASYGIEKYKTFEMMRAYCEEAKTYGEKPLPQMTKPKHVTVILNPQANNGKANVRFEKFAAPLLHLAGLKVSVFQTEKEKQAQELMEIMSNTDAVIVAGGNGTVHEVITGLMRRPDIEDAKLPLGIIPLGRTNTVAKHLFGSNVSSEAQLMAEAAMAVIRETTVALDVMKIQYASEEKPVFAMCSFEQGVFADVEPKVGKYWYLGFLKDKFAYFKNSFKERKPIQNSKLEYVAPCSGCSQCYVPPKIKKKLNENRWWSAFLPRNPHSQISDSTPDYSSIINEDCGKHLELKSSYSNITVSTAAVNETRRDIGGSLCIKVYPISLSTKQFISYGLRYHRSKLSDDSISSIVKARELIIESTEEVDSEDAVNVEKGSEHTDEFYYIDNEKYKRASC</sequence>
<comment type="catalytic activity">
    <reaction evidence="15">
        <text>a 1,2-diacyl-sn-glycerol + ATP = a 1,2-diacyl-sn-glycero-3-phosphate + ADP + H(+)</text>
        <dbReference type="Rhea" id="RHEA:10272"/>
        <dbReference type="ChEBI" id="CHEBI:15378"/>
        <dbReference type="ChEBI" id="CHEBI:17815"/>
        <dbReference type="ChEBI" id="CHEBI:30616"/>
        <dbReference type="ChEBI" id="CHEBI:58608"/>
        <dbReference type="ChEBI" id="CHEBI:456216"/>
        <dbReference type="EC" id="2.7.1.107"/>
    </reaction>
    <physiologicalReaction direction="left-to-right" evidence="15">
        <dbReference type="Rhea" id="RHEA:10273"/>
    </physiologicalReaction>
</comment>
<comment type="catalytic activity">
    <reaction evidence="18">
        <text>a 1-acyl-sn-glycerol + ATP = a 1-acyl-sn-glycero-3-phosphate + ADP + H(+)</text>
        <dbReference type="Rhea" id="RHEA:33747"/>
        <dbReference type="ChEBI" id="CHEBI:15378"/>
        <dbReference type="ChEBI" id="CHEBI:30616"/>
        <dbReference type="ChEBI" id="CHEBI:57970"/>
        <dbReference type="ChEBI" id="CHEBI:64683"/>
        <dbReference type="ChEBI" id="CHEBI:456216"/>
    </reaction>
    <physiologicalReaction direction="left-to-right" evidence="18">
        <dbReference type="Rhea" id="RHEA:33748"/>
    </physiologicalReaction>
</comment>
<comment type="catalytic activity">
    <reaction evidence="27">
        <text>an N-acylsphing-4-enine + ATP = an N-acylsphing-4-enine 1-phosphate + ADP + H(+)</text>
        <dbReference type="Rhea" id="RHEA:17929"/>
        <dbReference type="ChEBI" id="CHEBI:15378"/>
        <dbReference type="ChEBI" id="CHEBI:30616"/>
        <dbReference type="ChEBI" id="CHEBI:52639"/>
        <dbReference type="ChEBI" id="CHEBI:57674"/>
        <dbReference type="ChEBI" id="CHEBI:456216"/>
        <dbReference type="EC" id="2.7.1.138"/>
    </reaction>
    <physiologicalReaction direction="left-to-right" evidence="27">
        <dbReference type="Rhea" id="RHEA:17930"/>
    </physiologicalReaction>
</comment>
<comment type="catalytic activity">
    <reaction evidence="19">
        <text>2-(5Z,8Z,11Z,14Z-eicosatetraenoyl)-glycerol + ATP = 2-(5Z,8Z,11Z,14Z-eicosatetraenoyl)-sn-glycero-3-phosphate + ADP + H(+)</text>
        <dbReference type="Rhea" id="RHEA:43316"/>
        <dbReference type="ChEBI" id="CHEBI:15378"/>
        <dbReference type="ChEBI" id="CHEBI:30616"/>
        <dbReference type="ChEBI" id="CHEBI:52392"/>
        <dbReference type="ChEBI" id="CHEBI:78209"/>
        <dbReference type="ChEBI" id="CHEBI:456216"/>
    </reaction>
    <physiologicalReaction direction="left-to-right" evidence="19">
        <dbReference type="Rhea" id="RHEA:43317"/>
    </physiologicalReaction>
</comment>
<feature type="non-terminal residue" evidence="31">
    <location>
        <position position="421"/>
    </location>
</feature>
<evidence type="ECO:0000256" key="5">
    <source>
        <dbReference type="ARBA" id="ARBA00012133"/>
    </source>
</evidence>
<dbReference type="GO" id="GO:0005524">
    <property type="term" value="F:ATP binding"/>
    <property type="evidence" value="ECO:0007669"/>
    <property type="project" value="UniProtKB-KW"/>
</dbReference>
<dbReference type="GO" id="GO:0004143">
    <property type="term" value="F:ATP-dependent diacylglycerol kinase activity"/>
    <property type="evidence" value="ECO:0007669"/>
    <property type="project" value="UniProtKB-EC"/>
</dbReference>
<keyword evidence="7" id="KW-0547">Nucleotide-binding</keyword>
<dbReference type="InterPro" id="IPR017438">
    <property type="entry name" value="ATP-NAD_kinase_N"/>
</dbReference>
<dbReference type="GO" id="GO:0005758">
    <property type="term" value="C:mitochondrial intermembrane space"/>
    <property type="evidence" value="ECO:0007669"/>
    <property type="project" value="UniProtKB-SubCell"/>
</dbReference>
<evidence type="ECO:0000256" key="28">
    <source>
        <dbReference type="ARBA" id="ARBA00048663"/>
    </source>
</evidence>
<dbReference type="GO" id="GO:0047620">
    <property type="term" value="F:acylglycerol kinase activity"/>
    <property type="evidence" value="ECO:0007669"/>
    <property type="project" value="UniProtKB-EC"/>
</dbReference>
<evidence type="ECO:0000256" key="17">
    <source>
        <dbReference type="ARBA" id="ARBA00024505"/>
    </source>
</evidence>
<dbReference type="PANTHER" id="PTHR12358:SF31">
    <property type="entry name" value="ACYLGLYCEROL KINASE, MITOCHONDRIAL"/>
    <property type="match status" value="1"/>
</dbReference>
<keyword evidence="10" id="KW-0067">ATP-binding</keyword>
<keyword evidence="13" id="KW-0472">Membrane</keyword>
<dbReference type="EC" id="2.7.1.138" evidence="22"/>
<keyword evidence="6" id="KW-0808">Transferase</keyword>
<evidence type="ECO:0000256" key="6">
    <source>
        <dbReference type="ARBA" id="ARBA00022679"/>
    </source>
</evidence>
<dbReference type="OMA" id="VEYEETC"/>
<evidence type="ECO:0000313" key="31">
    <source>
        <dbReference type="EMBL" id="KFM69484.1"/>
    </source>
</evidence>
<evidence type="ECO:0000256" key="26">
    <source>
        <dbReference type="ARBA" id="ARBA00044480"/>
    </source>
</evidence>
<reference evidence="31 32" key="1">
    <citation type="submission" date="2013-11" db="EMBL/GenBank/DDBJ databases">
        <title>Genome sequencing of Stegodyphus mimosarum.</title>
        <authorList>
            <person name="Bechsgaard J."/>
        </authorList>
    </citation>
    <scope>NUCLEOTIDE SEQUENCE [LARGE SCALE GENOMIC DNA]</scope>
</reference>
<dbReference type="PROSITE" id="PS50146">
    <property type="entry name" value="DAGK"/>
    <property type="match status" value="1"/>
</dbReference>
<evidence type="ECO:0000313" key="32">
    <source>
        <dbReference type="Proteomes" id="UP000054359"/>
    </source>
</evidence>
<dbReference type="InterPro" id="IPR045579">
    <property type="entry name" value="AGK_C"/>
</dbReference>
<evidence type="ECO:0000256" key="22">
    <source>
        <dbReference type="ARBA" id="ARBA00026096"/>
    </source>
</evidence>
<comment type="catalytic activity">
    <reaction evidence="26">
        <text>a 2-acylglycerol + ATP = a 2-acyl-sn-glycerol 3-phosphate + ADP + H(+)</text>
        <dbReference type="Rhea" id="RHEA:39847"/>
        <dbReference type="ChEBI" id="CHEBI:15378"/>
        <dbReference type="ChEBI" id="CHEBI:17389"/>
        <dbReference type="ChEBI" id="CHEBI:30616"/>
        <dbReference type="ChEBI" id="CHEBI:64982"/>
        <dbReference type="ChEBI" id="CHEBI:456216"/>
    </reaction>
    <physiologicalReaction direction="left-to-right" evidence="26">
        <dbReference type="Rhea" id="RHEA:39848"/>
    </physiologicalReaction>
</comment>
<accession>A0A087TWJ5</accession>
<evidence type="ECO:0000256" key="24">
    <source>
        <dbReference type="ARBA" id="ARBA00026142"/>
    </source>
</evidence>
<evidence type="ECO:0000256" key="12">
    <source>
        <dbReference type="ARBA" id="ARBA00023128"/>
    </source>
</evidence>
<keyword evidence="11" id="KW-0443">Lipid metabolism</keyword>
<evidence type="ECO:0000256" key="18">
    <source>
        <dbReference type="ARBA" id="ARBA00024512"/>
    </source>
</evidence>
<comment type="pathway">
    <text evidence="4">Lipid metabolism; glycerolipid metabolism.</text>
</comment>
<dbReference type="GO" id="GO:0046512">
    <property type="term" value="P:sphingosine biosynthetic process"/>
    <property type="evidence" value="ECO:0007669"/>
    <property type="project" value="TreeGrafter"/>
</dbReference>
<dbReference type="Pfam" id="PF19712">
    <property type="entry name" value="AGK_C"/>
    <property type="match status" value="1"/>
</dbReference>
<dbReference type="Proteomes" id="UP000054359">
    <property type="component" value="Unassembled WGS sequence"/>
</dbReference>
<dbReference type="InterPro" id="IPR050187">
    <property type="entry name" value="Lipid_Phosphate_FormReg"/>
</dbReference>
<dbReference type="PANTHER" id="PTHR12358">
    <property type="entry name" value="SPHINGOSINE KINASE"/>
    <property type="match status" value="1"/>
</dbReference>
<dbReference type="SUPFAM" id="SSF111331">
    <property type="entry name" value="NAD kinase/diacylglycerol kinase-like"/>
    <property type="match status" value="1"/>
</dbReference>
<evidence type="ECO:0000256" key="21">
    <source>
        <dbReference type="ARBA" id="ARBA00025749"/>
    </source>
</evidence>
<evidence type="ECO:0000256" key="25">
    <source>
        <dbReference type="ARBA" id="ARBA00030553"/>
    </source>
</evidence>
<dbReference type="GO" id="GO:0005743">
    <property type="term" value="C:mitochondrial inner membrane"/>
    <property type="evidence" value="ECO:0007669"/>
    <property type="project" value="UniProtKB-SubCell"/>
</dbReference>
<dbReference type="UniPathway" id="UPA00230"/>
<dbReference type="EMBL" id="KK117081">
    <property type="protein sequence ID" value="KFM69484.1"/>
    <property type="molecule type" value="Genomic_DNA"/>
</dbReference>
<name>A0A087TWJ5_STEMI</name>
<evidence type="ECO:0000256" key="2">
    <source>
        <dbReference type="ARBA" id="ARBA00004569"/>
    </source>
</evidence>
<dbReference type="AlphaFoldDB" id="A0A087TWJ5"/>
<evidence type="ECO:0000256" key="14">
    <source>
        <dbReference type="ARBA" id="ARBA00023371"/>
    </source>
</evidence>
<comment type="catalytic activity">
    <reaction evidence="20">
        <text>1-hexadecanoyl-sn-glycerol + ATP = 1-hexadecanoyl-sn-glycero-3-phosphate + ADP + H(+)</text>
        <dbReference type="Rhea" id="RHEA:43308"/>
        <dbReference type="ChEBI" id="CHEBI:15378"/>
        <dbReference type="ChEBI" id="CHEBI:30616"/>
        <dbReference type="ChEBI" id="CHEBI:57518"/>
        <dbReference type="ChEBI" id="CHEBI:75542"/>
        <dbReference type="ChEBI" id="CHEBI:456216"/>
    </reaction>
    <physiologicalReaction direction="left-to-right" evidence="20">
        <dbReference type="Rhea" id="RHEA:43309"/>
    </physiologicalReaction>
</comment>
<gene>
    <name evidence="31" type="ORF">X975_13565</name>
</gene>
<dbReference type="OrthoDB" id="6432291at2759"/>